<accession>A0A7Y8GTT4</accession>
<dbReference type="EMBL" id="VYGV01000004">
    <property type="protein sequence ID" value="NWF44336.1"/>
    <property type="molecule type" value="Genomic_DNA"/>
</dbReference>
<reference evidence="2 3" key="1">
    <citation type="submission" date="2019-09" db="EMBL/GenBank/DDBJ databases">
        <title>Hydrogenophaga aromatica sp. nov., isolated from a para-xylene-degrading enrichment culture.</title>
        <authorList>
            <person name="Tancsics A."/>
            <person name="Banerjee S."/>
        </authorList>
    </citation>
    <scope>NUCLEOTIDE SEQUENCE [LARGE SCALE GENOMIC DNA]</scope>
    <source>
        <strain evidence="2 3">D2P1</strain>
    </source>
</reference>
<name>A0A7Y8GTT4_9BURK</name>
<organism evidence="2 3">
    <name type="scientific">Hydrogenophaga aromaticivorans</name>
    <dbReference type="NCBI Taxonomy" id="2610898"/>
    <lineage>
        <taxon>Bacteria</taxon>
        <taxon>Pseudomonadati</taxon>
        <taxon>Pseudomonadota</taxon>
        <taxon>Betaproteobacteria</taxon>
        <taxon>Burkholderiales</taxon>
        <taxon>Comamonadaceae</taxon>
        <taxon>Hydrogenophaga</taxon>
    </lineage>
</organism>
<comment type="caution">
    <text evidence="2">The sequence shown here is derived from an EMBL/GenBank/DDBJ whole genome shotgun (WGS) entry which is preliminary data.</text>
</comment>
<evidence type="ECO:0000313" key="3">
    <source>
        <dbReference type="Proteomes" id="UP000545507"/>
    </source>
</evidence>
<sequence>MHTVQLSLPSTLRLSRRPHPAASSRPATDTWVLPRGTLHRIARPLGCRIECIAGRAWITHDRDPRDTVLEAGESHTCDRPERVIVQALEALTLRVLPPAG</sequence>
<dbReference type="AlphaFoldDB" id="A0A7Y8GTT4"/>
<dbReference type="RefSeq" id="WP_177133413.1">
    <property type="nucleotide sequence ID" value="NZ_VYGV01000004.1"/>
</dbReference>
<keyword evidence="3" id="KW-1185">Reference proteome</keyword>
<feature type="compositionally biased region" description="Low complexity" evidence="1">
    <location>
        <begin position="1"/>
        <end position="13"/>
    </location>
</feature>
<protein>
    <submittedName>
        <fullName evidence="2">DUF2917 domain-containing protein</fullName>
    </submittedName>
</protein>
<dbReference type="Proteomes" id="UP000545507">
    <property type="component" value="Unassembled WGS sequence"/>
</dbReference>
<gene>
    <name evidence="2" type="ORF">F3K02_03580</name>
</gene>
<evidence type="ECO:0000313" key="2">
    <source>
        <dbReference type="EMBL" id="NWF44336.1"/>
    </source>
</evidence>
<dbReference type="Pfam" id="PF11142">
    <property type="entry name" value="DUF2917"/>
    <property type="match status" value="1"/>
</dbReference>
<dbReference type="InterPro" id="IPR021317">
    <property type="entry name" value="DUF2917"/>
</dbReference>
<feature type="region of interest" description="Disordered" evidence="1">
    <location>
        <begin position="1"/>
        <end position="28"/>
    </location>
</feature>
<evidence type="ECO:0000256" key="1">
    <source>
        <dbReference type="SAM" id="MobiDB-lite"/>
    </source>
</evidence>
<proteinExistence type="predicted"/>